<feature type="compositionally biased region" description="Basic and acidic residues" evidence="1">
    <location>
        <begin position="93"/>
        <end position="104"/>
    </location>
</feature>
<protein>
    <submittedName>
        <fullName evidence="2">Uncharacterized protein</fullName>
    </submittedName>
</protein>
<gene>
    <name evidence="2" type="ORF">SLS63_010534</name>
</gene>
<feature type="region of interest" description="Disordered" evidence="1">
    <location>
        <begin position="263"/>
        <end position="290"/>
    </location>
</feature>
<comment type="caution">
    <text evidence="2">The sequence shown here is derived from an EMBL/GenBank/DDBJ whole genome shotgun (WGS) entry which is preliminary data.</text>
</comment>
<dbReference type="EMBL" id="JAKNSF020000088">
    <property type="protein sequence ID" value="KAK7718149.1"/>
    <property type="molecule type" value="Genomic_DNA"/>
</dbReference>
<feature type="compositionally biased region" description="Polar residues" evidence="1">
    <location>
        <begin position="1"/>
        <end position="10"/>
    </location>
</feature>
<feature type="region of interest" description="Disordered" evidence="1">
    <location>
        <begin position="1"/>
        <end position="162"/>
    </location>
</feature>
<evidence type="ECO:0000313" key="2">
    <source>
        <dbReference type="EMBL" id="KAK7718149.1"/>
    </source>
</evidence>
<evidence type="ECO:0000313" key="3">
    <source>
        <dbReference type="Proteomes" id="UP001430848"/>
    </source>
</evidence>
<proteinExistence type="predicted"/>
<accession>A0ABR1NWS4</accession>
<keyword evidence="3" id="KW-1185">Reference proteome</keyword>
<organism evidence="2 3">
    <name type="scientific">Diaporthe eres</name>
    <name type="common">Phomopsis oblonga</name>
    <dbReference type="NCBI Taxonomy" id="83184"/>
    <lineage>
        <taxon>Eukaryota</taxon>
        <taxon>Fungi</taxon>
        <taxon>Dikarya</taxon>
        <taxon>Ascomycota</taxon>
        <taxon>Pezizomycotina</taxon>
        <taxon>Sordariomycetes</taxon>
        <taxon>Sordariomycetidae</taxon>
        <taxon>Diaporthales</taxon>
        <taxon>Diaporthaceae</taxon>
        <taxon>Diaporthe</taxon>
        <taxon>Diaporthe eres species complex</taxon>
    </lineage>
</organism>
<feature type="compositionally biased region" description="Gly residues" evidence="1">
    <location>
        <begin position="265"/>
        <end position="274"/>
    </location>
</feature>
<feature type="compositionally biased region" description="Low complexity" evidence="1">
    <location>
        <begin position="68"/>
        <end position="83"/>
    </location>
</feature>
<feature type="compositionally biased region" description="Basic and acidic residues" evidence="1">
    <location>
        <begin position="16"/>
        <end position="28"/>
    </location>
</feature>
<sequence>MMRQLNSVASGDTVEDEGKPDVEGDRKPKQVGRRKGTPTPSLHRAVAQPNDPTTAQRITRLPQRPKLQQPTAAQRPRRVAPAVPKCPGKIHRTSNERSQPDRVTNRARGRSASSAEIHRGRSPAPAGNEKPRHESRGRSLRRTQSTGDRNRSRTRAQSVKRGLVKLFSGENKRDESVSRVIKRGASILLWEDEGRSASVQLRLDSIRAGSYDREKIIYLRVSVDVTRGNIEDVKNLFIDLQMRNLLGHDVPVDCKDTRADEYGAEAGGNGGGGELKLSRKRTKGTERQYSHRDRYELEVTQADNVLRSQLRRDGDTVVTSPPSHFKLQIIAAPPCDSGEMQITADLMLNKSKADGSWRPVPLEELKDPYNFDKWRGEDWERNGGCDSFETK</sequence>
<evidence type="ECO:0000256" key="1">
    <source>
        <dbReference type="SAM" id="MobiDB-lite"/>
    </source>
</evidence>
<reference evidence="2 3" key="1">
    <citation type="submission" date="2024-02" db="EMBL/GenBank/DDBJ databases">
        <title>De novo assembly and annotation of 12 fungi associated with fruit tree decline syndrome in Ontario, Canada.</title>
        <authorList>
            <person name="Sulman M."/>
            <person name="Ellouze W."/>
            <person name="Ilyukhin E."/>
        </authorList>
    </citation>
    <scope>NUCLEOTIDE SEQUENCE [LARGE SCALE GENOMIC DNA]</scope>
    <source>
        <strain evidence="2 3">M169</strain>
    </source>
</reference>
<dbReference type="Proteomes" id="UP001430848">
    <property type="component" value="Unassembled WGS sequence"/>
</dbReference>
<name>A0ABR1NWS4_DIAER</name>